<accession>A0A095ZRJ9</accession>
<evidence type="ECO:0000256" key="5">
    <source>
        <dbReference type="ARBA" id="ARBA00022960"/>
    </source>
</evidence>
<evidence type="ECO:0000256" key="8">
    <source>
        <dbReference type="SAM" id="Phobius"/>
    </source>
</evidence>
<dbReference type="EMBL" id="JRNN01000007">
    <property type="protein sequence ID" value="KGF37345.1"/>
    <property type="molecule type" value="Genomic_DNA"/>
</dbReference>
<feature type="transmembrane region" description="Helical" evidence="8">
    <location>
        <begin position="105"/>
        <end position="129"/>
    </location>
</feature>
<dbReference type="GO" id="GO:0005886">
    <property type="term" value="C:plasma membrane"/>
    <property type="evidence" value="ECO:0007669"/>
    <property type="project" value="UniProtKB-SubCell"/>
</dbReference>
<gene>
    <name evidence="9" type="ORF">HMPREF2137_00520</name>
</gene>
<feature type="transmembrane region" description="Helical" evidence="8">
    <location>
        <begin position="12"/>
        <end position="39"/>
    </location>
</feature>
<keyword evidence="6 8" id="KW-1133">Transmembrane helix</keyword>
<protein>
    <submittedName>
        <fullName evidence="9">Rod shape-determining protein MreD</fullName>
    </submittedName>
</protein>
<keyword evidence="5" id="KW-0133">Cell shape</keyword>
<feature type="transmembrane region" description="Helical" evidence="8">
    <location>
        <begin position="141"/>
        <end position="160"/>
    </location>
</feature>
<keyword evidence="4 8" id="KW-0812">Transmembrane</keyword>
<dbReference type="OrthoDB" id="1132160at2"/>
<keyword evidence="7 8" id="KW-0472">Membrane</keyword>
<dbReference type="GO" id="GO:0008360">
    <property type="term" value="P:regulation of cell shape"/>
    <property type="evidence" value="ECO:0007669"/>
    <property type="project" value="UniProtKB-KW"/>
</dbReference>
<dbReference type="Proteomes" id="UP000029556">
    <property type="component" value="Unassembled WGS sequence"/>
</dbReference>
<keyword evidence="3" id="KW-1003">Cell membrane</keyword>
<comment type="subcellular location">
    <subcellularLocation>
        <location evidence="1">Cell membrane</location>
        <topology evidence="1">Multi-pass membrane protein</topology>
    </subcellularLocation>
</comment>
<evidence type="ECO:0000256" key="2">
    <source>
        <dbReference type="ARBA" id="ARBA00007776"/>
    </source>
</evidence>
<evidence type="ECO:0000256" key="6">
    <source>
        <dbReference type="ARBA" id="ARBA00022989"/>
    </source>
</evidence>
<evidence type="ECO:0000256" key="7">
    <source>
        <dbReference type="ARBA" id="ARBA00023136"/>
    </source>
</evidence>
<comment type="caution">
    <text evidence="9">The sequence shown here is derived from an EMBL/GenBank/DDBJ whole genome shotgun (WGS) entry which is preliminary data.</text>
</comment>
<evidence type="ECO:0000313" key="10">
    <source>
        <dbReference type="Proteomes" id="UP000029556"/>
    </source>
</evidence>
<dbReference type="RefSeq" id="WP_036871332.1">
    <property type="nucleotide sequence ID" value="NZ_JRNN01000007.1"/>
</dbReference>
<reference evidence="9 10" key="1">
    <citation type="submission" date="2014-07" db="EMBL/GenBank/DDBJ databases">
        <authorList>
            <person name="McCorrison J."/>
            <person name="Sanka R."/>
            <person name="Torralba M."/>
            <person name="Gillis M."/>
            <person name="Haft D.H."/>
            <person name="Methe B."/>
            <person name="Sutton G."/>
            <person name="Nelson K.E."/>
        </authorList>
    </citation>
    <scope>NUCLEOTIDE SEQUENCE [LARGE SCALE GENOMIC DNA]</scope>
    <source>
        <strain evidence="9 10">DNF00853</strain>
    </source>
</reference>
<evidence type="ECO:0000256" key="4">
    <source>
        <dbReference type="ARBA" id="ARBA00022692"/>
    </source>
</evidence>
<evidence type="ECO:0000256" key="1">
    <source>
        <dbReference type="ARBA" id="ARBA00004651"/>
    </source>
</evidence>
<name>A0A095ZRJ9_9BACT</name>
<evidence type="ECO:0000256" key="3">
    <source>
        <dbReference type="ARBA" id="ARBA00022475"/>
    </source>
</evidence>
<comment type="similarity">
    <text evidence="2">Belongs to the MreD family.</text>
</comment>
<dbReference type="InterPro" id="IPR007227">
    <property type="entry name" value="Cell_shape_determining_MreD"/>
</dbReference>
<dbReference type="AlphaFoldDB" id="A0A095ZRJ9"/>
<feature type="transmembrane region" description="Helical" evidence="8">
    <location>
        <begin position="51"/>
        <end position="67"/>
    </location>
</feature>
<feature type="transmembrane region" description="Helical" evidence="8">
    <location>
        <begin position="73"/>
        <end position="93"/>
    </location>
</feature>
<proteinExistence type="inferred from homology"/>
<evidence type="ECO:0000313" key="9">
    <source>
        <dbReference type="EMBL" id="KGF37345.1"/>
    </source>
</evidence>
<organism evidence="9 10">
    <name type="scientific">Hoylesella buccalis DNF00853</name>
    <dbReference type="NCBI Taxonomy" id="1401074"/>
    <lineage>
        <taxon>Bacteria</taxon>
        <taxon>Pseudomonadati</taxon>
        <taxon>Bacteroidota</taxon>
        <taxon>Bacteroidia</taxon>
        <taxon>Bacteroidales</taxon>
        <taxon>Prevotellaceae</taxon>
        <taxon>Hoylesella</taxon>
    </lineage>
</organism>
<dbReference type="NCBIfam" id="TIGR03426">
    <property type="entry name" value="shape_MreD"/>
    <property type="match status" value="1"/>
</dbReference>
<sequence length="166" mass="18891">MSIDMLKGISFFVLLLLLQVLVFNHIHLFGFATPLLYVYVMLLFRRNFPKWAILCCGFLGGLCVDIFSNTPGLAAASMTFIGLLQPYVLMLFLPRESADDLQPSMRSLGVVSFLNYALLLVFLYCIVFFTLESFSFFNWMQWLKCVGGSTVLTLILLLTLENMRKS</sequence>